<evidence type="ECO:0000256" key="1">
    <source>
        <dbReference type="ARBA" id="ARBA00022598"/>
    </source>
</evidence>
<evidence type="ECO:0000256" key="3">
    <source>
        <dbReference type="ARBA" id="ARBA00022840"/>
    </source>
</evidence>
<dbReference type="GO" id="GO:0006750">
    <property type="term" value="P:glutathione biosynthetic process"/>
    <property type="evidence" value="ECO:0007669"/>
    <property type="project" value="UniProtKB-UniRule"/>
</dbReference>
<dbReference type="InterPro" id="IPR014746">
    <property type="entry name" value="Gln_synth/guanido_kin_cat_dom"/>
</dbReference>
<evidence type="ECO:0000256" key="5">
    <source>
        <dbReference type="PIRNR" id="PIRNR017901"/>
    </source>
</evidence>
<dbReference type="PANTHER" id="PTHR34378">
    <property type="entry name" value="GLUTAMATE--CYSTEINE LIGASE, CHLOROPLASTIC"/>
    <property type="match status" value="1"/>
</dbReference>
<keyword evidence="7" id="KW-1185">Reference proteome</keyword>
<dbReference type="Pfam" id="PF04107">
    <property type="entry name" value="GCS2"/>
    <property type="match status" value="1"/>
</dbReference>
<reference evidence="6" key="1">
    <citation type="submission" date="2019-12" db="EMBL/GenBank/DDBJ databases">
        <title>Clostridiaceae gen. nov. sp. nov., isolated from sediment in Xinjiang, China.</title>
        <authorList>
            <person name="Zhang R."/>
        </authorList>
    </citation>
    <scope>NUCLEOTIDE SEQUENCE</scope>
    <source>
        <strain evidence="6">D2Q-11</strain>
    </source>
</reference>
<evidence type="ECO:0000313" key="7">
    <source>
        <dbReference type="Proteomes" id="UP000724672"/>
    </source>
</evidence>
<evidence type="ECO:0000256" key="4">
    <source>
        <dbReference type="ARBA" id="ARBA00048819"/>
    </source>
</evidence>
<dbReference type="EC" id="6.3.2.2" evidence="5"/>
<sequence length="437" mass="50988">MKEYSMDRQIQSIVDYFTSNNTEERDFKVGAEFEHFILNKETLETVHYGEKYGVAHTLEKLIDKGWHPEYNHGHILGLSKKDVNITLEPGAQFEVSIDAKENIKDIERIYLDFLKDIIPILEDKNQYLVSMGYHPVSKIDNIPFIPKERYKHMSEYFSDKGVYAHNMMKGTASIQVAIDYSDEEDFKKKFRLANLLSPILSLMFDNSPIFEENIYPNNILRTDIWNKCDDDRSKIVSGALDKEFGFKEYTEYILNTPPILIKKDDEFLFVGDKLVKELFDPEQFTKEELEHIMTMFFPDVRAKGFIEIRMMDAVPYPLNLAGVALIKGIMYSNYNINELLNVFKGWNNNKIDRLKKEIISDGFEANIEELDIKELIDQVIDLAYEKLENEEKSYLEPLKEMVSHKKNPAIIVKKNIHKGLENSLKCCILNNLSLEEN</sequence>
<evidence type="ECO:0000256" key="2">
    <source>
        <dbReference type="ARBA" id="ARBA00022741"/>
    </source>
</evidence>
<keyword evidence="1 5" id="KW-0436">Ligase</keyword>
<dbReference type="EMBL" id="WSFT01000040">
    <property type="protein sequence ID" value="MBS4539047.1"/>
    <property type="molecule type" value="Genomic_DNA"/>
</dbReference>
<gene>
    <name evidence="6" type="ORF">GOQ27_11280</name>
</gene>
<accession>A0A942Z7T2</accession>
<dbReference type="GO" id="GO:0005524">
    <property type="term" value="F:ATP binding"/>
    <property type="evidence" value="ECO:0007669"/>
    <property type="project" value="UniProtKB-UniRule"/>
</dbReference>
<dbReference type="RefSeq" id="WP_203366970.1">
    <property type="nucleotide sequence ID" value="NZ_WSFT01000040.1"/>
</dbReference>
<name>A0A942Z7T2_9FIRM</name>
<dbReference type="InterPro" id="IPR006336">
    <property type="entry name" value="GCS2"/>
</dbReference>
<dbReference type="PANTHER" id="PTHR34378:SF1">
    <property type="entry name" value="GLUTAMATE--CYSTEINE LIGASE, CHLOROPLASTIC"/>
    <property type="match status" value="1"/>
</dbReference>
<comment type="caution">
    <text evidence="6">The sequence shown here is derived from an EMBL/GenBank/DDBJ whole genome shotgun (WGS) entry which is preliminary data.</text>
</comment>
<dbReference type="SUPFAM" id="SSF55931">
    <property type="entry name" value="Glutamine synthetase/guanido kinase"/>
    <property type="match status" value="1"/>
</dbReference>
<dbReference type="Proteomes" id="UP000724672">
    <property type="component" value="Unassembled WGS sequence"/>
</dbReference>
<protein>
    <recommendedName>
        <fullName evidence="5">Glutamate--cysteine ligase</fullName>
        <ecNumber evidence="5">6.3.2.2</ecNumber>
    </recommendedName>
</protein>
<proteinExistence type="inferred from homology"/>
<comment type="function">
    <text evidence="5">Catalyzes the synthesis of gamma-glutamylcysteine (gamma-GC).</text>
</comment>
<comment type="catalytic activity">
    <reaction evidence="4 5">
        <text>L-cysteine + L-glutamate + ATP = gamma-L-glutamyl-L-cysteine + ADP + phosphate + H(+)</text>
        <dbReference type="Rhea" id="RHEA:13285"/>
        <dbReference type="ChEBI" id="CHEBI:15378"/>
        <dbReference type="ChEBI" id="CHEBI:29985"/>
        <dbReference type="ChEBI" id="CHEBI:30616"/>
        <dbReference type="ChEBI" id="CHEBI:35235"/>
        <dbReference type="ChEBI" id="CHEBI:43474"/>
        <dbReference type="ChEBI" id="CHEBI:58173"/>
        <dbReference type="ChEBI" id="CHEBI:456216"/>
        <dbReference type="EC" id="6.3.2.2"/>
    </reaction>
</comment>
<dbReference type="Gene3D" id="3.30.590.20">
    <property type="match status" value="1"/>
</dbReference>
<comment type="similarity">
    <text evidence="5">Belongs to the glutamate--cysteine ligase type 2 family. EgtA subfamily.</text>
</comment>
<organism evidence="6 7">
    <name type="scientific">Anaeromonas frigoriresistens</name>
    <dbReference type="NCBI Taxonomy" id="2683708"/>
    <lineage>
        <taxon>Bacteria</taxon>
        <taxon>Bacillati</taxon>
        <taxon>Bacillota</taxon>
        <taxon>Tissierellia</taxon>
        <taxon>Tissierellales</taxon>
        <taxon>Thermohalobacteraceae</taxon>
        <taxon>Anaeromonas</taxon>
    </lineage>
</organism>
<keyword evidence="3 5" id="KW-0067">ATP-binding</keyword>
<keyword evidence="2 5" id="KW-0547">Nucleotide-binding</keyword>
<dbReference type="AlphaFoldDB" id="A0A942Z7T2"/>
<dbReference type="GO" id="GO:0004357">
    <property type="term" value="F:glutamate-cysteine ligase activity"/>
    <property type="evidence" value="ECO:0007669"/>
    <property type="project" value="UniProtKB-UniRule"/>
</dbReference>
<dbReference type="InterPro" id="IPR035434">
    <property type="entry name" value="GCL_bact_plant"/>
</dbReference>
<evidence type="ECO:0000313" key="6">
    <source>
        <dbReference type="EMBL" id="MBS4539047.1"/>
    </source>
</evidence>
<dbReference type="PIRSF" id="PIRSF017901">
    <property type="entry name" value="GCL"/>
    <property type="match status" value="1"/>
</dbReference>